<dbReference type="AlphaFoldDB" id="A0A7X1KKV5"/>
<keyword evidence="2" id="KW-1185">Reference proteome</keyword>
<evidence type="ECO:0000313" key="1">
    <source>
        <dbReference type="EMBL" id="MBC2664946.1"/>
    </source>
</evidence>
<accession>A0A7X1KKV5</accession>
<dbReference type="Gene3D" id="3.20.20.370">
    <property type="entry name" value="Glycoside hydrolase/deacetylase"/>
    <property type="match status" value="1"/>
</dbReference>
<protein>
    <submittedName>
        <fullName evidence="1">Polysaccharide deacetylase family protein</fullName>
    </submittedName>
</protein>
<evidence type="ECO:0000313" key="2">
    <source>
        <dbReference type="Proteomes" id="UP000566813"/>
    </source>
</evidence>
<proteinExistence type="predicted"/>
<dbReference type="CDD" id="cd10935">
    <property type="entry name" value="CE4_WalW"/>
    <property type="match status" value="1"/>
</dbReference>
<organism evidence="1 2">
    <name type="scientific">Novosphingobium flavum</name>
    <dbReference type="NCBI Taxonomy" id="1778672"/>
    <lineage>
        <taxon>Bacteria</taxon>
        <taxon>Pseudomonadati</taxon>
        <taxon>Pseudomonadota</taxon>
        <taxon>Alphaproteobacteria</taxon>
        <taxon>Sphingomonadales</taxon>
        <taxon>Sphingomonadaceae</taxon>
        <taxon>Novosphingobium</taxon>
    </lineage>
</organism>
<dbReference type="GO" id="GO:0005975">
    <property type="term" value="P:carbohydrate metabolic process"/>
    <property type="evidence" value="ECO:0007669"/>
    <property type="project" value="InterPro"/>
</dbReference>
<gene>
    <name evidence="1" type="ORF">H7F51_05400</name>
</gene>
<sequence length="326" mass="36929">MPDAHDFVRFSSGFGQRFILTVDTEEEFDWERPLRANGHTLHSVSRLAKFQQFCEGFGIVPIYLVDYPVATSRLAVDILSEPVRQGRAEIGVQLHPWVSPPFEEEVNQFNSFAGNLSPELERAKFTQLRDTIERNFGQPPQIYRAGRYGVGPNTARILRENGIAIDTSVRSRFDYSAHGGPNFRELPLEPWWIDGTGTLMEAPLTTVYTGPLRHCGPWLYPRLWRAPRLRGALARAGMLDRVPFTPEGVTEAEILRGIEVALEERLPLLVFSFHSPSLQPGHTPYVRSEDELDTLYGWWRKVFEVLARKGVRPASIAEVMAATELA</sequence>
<reference evidence="1 2" key="1">
    <citation type="submission" date="2020-08" db="EMBL/GenBank/DDBJ databases">
        <title>The genome sequence of type strain Novosphingobium flavum NBRC 111647.</title>
        <authorList>
            <person name="Liu Y."/>
        </authorList>
    </citation>
    <scope>NUCLEOTIDE SEQUENCE [LARGE SCALE GENOMIC DNA]</scope>
    <source>
        <strain evidence="1 2">NBRC 111647</strain>
    </source>
</reference>
<dbReference type="RefSeq" id="WP_185663195.1">
    <property type="nucleotide sequence ID" value="NZ_JACLAW010000003.1"/>
</dbReference>
<dbReference type="Proteomes" id="UP000566813">
    <property type="component" value="Unassembled WGS sequence"/>
</dbReference>
<dbReference type="SUPFAM" id="SSF88713">
    <property type="entry name" value="Glycoside hydrolase/deacetylase"/>
    <property type="match status" value="1"/>
</dbReference>
<dbReference type="EMBL" id="JACLAW010000003">
    <property type="protein sequence ID" value="MBC2664946.1"/>
    <property type="molecule type" value="Genomic_DNA"/>
</dbReference>
<comment type="caution">
    <text evidence="1">The sequence shown here is derived from an EMBL/GenBank/DDBJ whole genome shotgun (WGS) entry which is preliminary data.</text>
</comment>
<name>A0A7X1KKV5_9SPHN</name>
<dbReference type="InterPro" id="IPR011330">
    <property type="entry name" value="Glyco_hydro/deAcase_b/a-brl"/>
</dbReference>